<dbReference type="STRING" id="1835254.CL55_00008380"/>
<evidence type="ECO:0000313" key="2">
    <source>
        <dbReference type="Proteomes" id="UP000061135"/>
    </source>
</evidence>
<keyword evidence="2" id="KW-1185">Reference proteome</keyword>
<protein>
    <submittedName>
        <fullName evidence="1">Uncharacterized protein</fullName>
    </submittedName>
</protein>
<name>A0A0E3ZJM6_9BURK</name>
<accession>A0A0E3ZJM6</accession>
<dbReference type="PATRIC" id="fig|576611.7.peg.849"/>
<dbReference type="AlphaFoldDB" id="A0A0E3ZJM6"/>
<dbReference type="EMBL" id="CP007501">
    <property type="protein sequence ID" value="AKD25171.1"/>
    <property type="molecule type" value="Genomic_DNA"/>
</dbReference>
<organism evidence="1 2">
    <name type="scientific">Polynucleobacter duraquae</name>
    <dbReference type="NCBI Taxonomy" id="1835254"/>
    <lineage>
        <taxon>Bacteria</taxon>
        <taxon>Pseudomonadati</taxon>
        <taxon>Pseudomonadota</taxon>
        <taxon>Betaproteobacteria</taxon>
        <taxon>Burkholderiales</taxon>
        <taxon>Burkholderiaceae</taxon>
        <taxon>Polynucleobacter</taxon>
    </lineage>
</organism>
<gene>
    <name evidence="1" type="ORF">CL55_00008380</name>
</gene>
<dbReference type="KEGG" id="pdq:CL55_00008380"/>
<sequence length="33" mass="3832">MNKFKQFLNNLALALIDARKAYTKRHLNQLLGS</sequence>
<evidence type="ECO:0000313" key="1">
    <source>
        <dbReference type="EMBL" id="AKD25171.1"/>
    </source>
</evidence>
<dbReference type="Proteomes" id="UP000061135">
    <property type="component" value="Chromosome"/>
</dbReference>
<reference evidence="1 2" key="1">
    <citation type="submission" date="2014-03" db="EMBL/GenBank/DDBJ databases">
        <title>Genome of Polynucleobacter strain MWH-MoK4.</title>
        <authorList>
            <person name="Hahn M.W."/>
        </authorList>
    </citation>
    <scope>NUCLEOTIDE SEQUENCE [LARGE SCALE GENOMIC DNA]</scope>
    <source>
        <strain evidence="1 2">MWH-MoK4</strain>
    </source>
</reference>
<proteinExistence type="predicted"/>
<dbReference type="HOGENOM" id="CLU_3383210_0_0_4"/>